<dbReference type="HOGENOM" id="CLU_019753_0_0_1"/>
<dbReference type="Gene3D" id="3.30.900.10">
    <property type="entry name" value="HORMA domain"/>
    <property type="match status" value="1"/>
</dbReference>
<dbReference type="InterPro" id="IPR036570">
    <property type="entry name" value="HORMA_dom_sf"/>
</dbReference>
<evidence type="ECO:0000256" key="2">
    <source>
        <dbReference type="ARBA" id="ARBA00004286"/>
    </source>
</evidence>
<sequence>MARIIFTGAVQQATGTEVASRMPAVSTTTAMQASVQKEQQQQHAQGVKQAQSLALVQIMLHASFGTLFYLREFLPLDCFDERDLMKLSKPNSYVSYANFVEGGPVASNNNINRNTHERRAQPLKIIVRGKNPKADKLLDLLEHGIFDAIEKNFLEALQMTIFVDKTKSSHVLESYTFTFKYTPAATGGGGCKQKDGGDDVGKQLASVSLESTGCTADMKTVKTARHGLEMIVRRLITLSAFLPMLPNERYMELHLFYTDGSPPGYEPPGFKAAEHNDLLFAQNEMWSRETQSCGAMETGIHSVGLKISSLKWSGTDYPSSEYVPEIPADIGYSNRVRRDEDIGISEMDVAVQDLGLSTQGSSQVSTQTRQDEAFKKDLQKMIPPVTSTPDSDFIPTQRNPDCLQIATAKPQLSQVKLSQLGARNQMFSGETSLHYDQNKGHSGHINPDVVRCECGSNSENRDMLQCAFCKTRQHLTCYGFIHAQDPAIPETHACYKCLLEPQERHLVQDMRTLVLLRRALRVIIEEGYPNRVRDFAQKLNCNGQTIVQITDMLRKQGFLLATPGSKSKGFLEKGLPKFTLSTETAVKQRLRNEIFNPLAKITHHYNLPDNQNRRVGQRARSVELSSGVSSDVLSIKEIPPGSPGYEERRRKSKIGGTTNATGKVPTPEVNEIRSAWKALGSSLDSVKPVQPSGDSQTETQTQTQTQAQAQKRKPNRSIMGDESGFGFGSASDRGDRHAWQGFTRRQKQTRTAEWVDDFDDDDDDGEGIMASGSDGENGTATNRRKRVRLSKLGSPISIFEPSSESGMGSGSEGDGGSGSRSASGSV</sequence>
<evidence type="ECO:0000256" key="4">
    <source>
        <dbReference type="ARBA" id="ARBA00023242"/>
    </source>
</evidence>
<feature type="compositionally biased region" description="Gly residues" evidence="6">
    <location>
        <begin position="807"/>
        <end position="818"/>
    </location>
</feature>
<dbReference type="GO" id="GO:0051598">
    <property type="term" value="P:meiotic recombination checkpoint signaling"/>
    <property type="evidence" value="ECO:0007669"/>
    <property type="project" value="TreeGrafter"/>
</dbReference>
<dbReference type="InterPro" id="IPR003511">
    <property type="entry name" value="HORMA_dom"/>
</dbReference>
<feature type="compositionally biased region" description="Low complexity" evidence="6">
    <location>
        <begin position="793"/>
        <end position="806"/>
    </location>
</feature>
<evidence type="ECO:0000256" key="1">
    <source>
        <dbReference type="ARBA" id="ARBA00004123"/>
    </source>
</evidence>
<dbReference type="GO" id="GO:0007130">
    <property type="term" value="P:synaptonemal complex assembly"/>
    <property type="evidence" value="ECO:0007669"/>
    <property type="project" value="TreeGrafter"/>
</dbReference>
<dbReference type="Pfam" id="PF02301">
    <property type="entry name" value="HORMA"/>
    <property type="match status" value="1"/>
</dbReference>
<feature type="region of interest" description="Disordered" evidence="6">
    <location>
        <begin position="634"/>
        <end position="669"/>
    </location>
</feature>
<evidence type="ECO:0000256" key="6">
    <source>
        <dbReference type="SAM" id="MobiDB-lite"/>
    </source>
</evidence>
<gene>
    <name evidence="8" type="ORF">BDDG_08300</name>
</gene>
<evidence type="ECO:0000259" key="7">
    <source>
        <dbReference type="PROSITE" id="PS50815"/>
    </source>
</evidence>
<proteinExistence type="predicted"/>
<evidence type="ECO:0000256" key="5">
    <source>
        <dbReference type="ARBA" id="ARBA00023254"/>
    </source>
</evidence>
<evidence type="ECO:0000256" key="3">
    <source>
        <dbReference type="ARBA" id="ARBA00022454"/>
    </source>
</evidence>
<feature type="compositionally biased region" description="Low complexity" evidence="6">
    <location>
        <begin position="696"/>
        <end position="709"/>
    </location>
</feature>
<dbReference type="PANTHER" id="PTHR48225:SF7">
    <property type="entry name" value="MEIOSIS-SPECIFIC PROTEIN HOP1"/>
    <property type="match status" value="1"/>
</dbReference>
<dbReference type="InterPro" id="IPR011011">
    <property type="entry name" value="Znf_FYVE_PHD"/>
</dbReference>
<dbReference type="Gene3D" id="3.30.40.10">
    <property type="entry name" value="Zinc/RING finger domain, C3HC4 (zinc finger)"/>
    <property type="match status" value="1"/>
</dbReference>
<evidence type="ECO:0000313" key="8">
    <source>
        <dbReference type="EMBL" id="EGE85355.1"/>
    </source>
</evidence>
<dbReference type="AlphaFoldDB" id="F2TQ42"/>
<dbReference type="Proteomes" id="UP000007802">
    <property type="component" value="Unassembled WGS sequence"/>
</dbReference>
<keyword evidence="5" id="KW-0469">Meiosis</keyword>
<comment type="subcellular location">
    <subcellularLocation>
        <location evidence="2">Chromosome</location>
    </subcellularLocation>
    <subcellularLocation>
        <location evidence="1">Nucleus</location>
    </subcellularLocation>
</comment>
<reference evidence="8" key="1">
    <citation type="submission" date="2010-03" db="EMBL/GenBank/DDBJ databases">
        <title>Annotation of Blastomyces dermatitidis strain ATCC 18188.</title>
        <authorList>
            <consortium name="The Broad Institute Genome Sequencing Platform"/>
            <consortium name="Broad Institute Genome Sequencing Center for Infectious Disease."/>
            <person name="Cuomo C."/>
            <person name="Klein B."/>
            <person name="Sullivan T."/>
            <person name="Heitman J."/>
            <person name="Young S."/>
            <person name="Zeng Q."/>
            <person name="Gargeya S."/>
            <person name="Alvarado L."/>
            <person name="Berlin A.M."/>
            <person name="Chapman S.B."/>
            <person name="Chen Z."/>
            <person name="Freedman E."/>
            <person name="Gellesch M."/>
            <person name="Goldberg J."/>
            <person name="Griggs A."/>
            <person name="Gujja S."/>
            <person name="Heilman E."/>
            <person name="Heiman D."/>
            <person name="Howarth C."/>
            <person name="Mehta T."/>
            <person name="Neiman D."/>
            <person name="Pearson M."/>
            <person name="Roberts A."/>
            <person name="Saif S."/>
            <person name="Shea T."/>
            <person name="Shenoy N."/>
            <person name="Sisk P."/>
            <person name="Stolte C."/>
            <person name="Sykes S."/>
            <person name="White J."/>
            <person name="Yandava C."/>
            <person name="Haas B."/>
            <person name="Nusbaum C."/>
            <person name="Birren B."/>
        </authorList>
    </citation>
    <scope>NUCLEOTIDE SEQUENCE [LARGE SCALE GENOMIC DNA]</scope>
    <source>
        <strain evidence="8">ATCC 18188</strain>
    </source>
</reference>
<dbReference type="GO" id="GO:0005694">
    <property type="term" value="C:chromosome"/>
    <property type="evidence" value="ECO:0007669"/>
    <property type="project" value="UniProtKB-SubCell"/>
</dbReference>
<feature type="region of interest" description="Disordered" evidence="6">
    <location>
        <begin position="682"/>
        <end position="826"/>
    </location>
</feature>
<organism evidence="8">
    <name type="scientific">Ajellomyces dermatitidis (strain ATCC 18188 / CBS 674.68)</name>
    <name type="common">Blastomyces dermatitidis</name>
    <dbReference type="NCBI Taxonomy" id="653446"/>
    <lineage>
        <taxon>Eukaryota</taxon>
        <taxon>Fungi</taxon>
        <taxon>Dikarya</taxon>
        <taxon>Ascomycota</taxon>
        <taxon>Pezizomycotina</taxon>
        <taxon>Eurotiomycetes</taxon>
        <taxon>Eurotiomycetidae</taxon>
        <taxon>Onygenales</taxon>
        <taxon>Ajellomycetaceae</taxon>
        <taxon>Blastomyces</taxon>
    </lineage>
</organism>
<protein>
    <submittedName>
        <fullName evidence="8">Meiosis specific protein Hop1</fullName>
    </submittedName>
</protein>
<dbReference type="PROSITE" id="PS50815">
    <property type="entry name" value="HORMA"/>
    <property type="match status" value="1"/>
</dbReference>
<dbReference type="SUPFAM" id="SSF56019">
    <property type="entry name" value="The spindle assembly checkpoint protein mad2"/>
    <property type="match status" value="1"/>
</dbReference>
<feature type="domain" description="HORMA" evidence="7">
    <location>
        <begin position="50"/>
        <end position="307"/>
    </location>
</feature>
<dbReference type="InterPro" id="IPR013083">
    <property type="entry name" value="Znf_RING/FYVE/PHD"/>
</dbReference>
<dbReference type="Pfam" id="PF20826">
    <property type="entry name" value="PHD_5"/>
    <property type="match status" value="1"/>
</dbReference>
<dbReference type="GO" id="GO:0005634">
    <property type="term" value="C:nucleus"/>
    <property type="evidence" value="ECO:0007669"/>
    <property type="project" value="UniProtKB-SubCell"/>
</dbReference>
<dbReference type="PANTHER" id="PTHR48225">
    <property type="entry name" value="HORMA DOMAIN-CONTAINING PROTEIN 1"/>
    <property type="match status" value="1"/>
</dbReference>
<keyword evidence="3" id="KW-0158">Chromosome</keyword>
<keyword evidence="4" id="KW-0539">Nucleus</keyword>
<name>F2TQ42_AJEDA</name>
<accession>F2TQ42</accession>
<dbReference type="EMBL" id="GG749490">
    <property type="protein sequence ID" value="EGE85355.1"/>
    <property type="molecule type" value="Genomic_DNA"/>
</dbReference>
<dbReference type="InterPro" id="IPR051294">
    <property type="entry name" value="HORMA_MeioticProgression"/>
</dbReference>
<dbReference type="OrthoDB" id="1928087at2759"/>
<dbReference type="SUPFAM" id="SSF57903">
    <property type="entry name" value="FYVE/PHD zinc finger"/>
    <property type="match status" value="1"/>
</dbReference>
<feature type="compositionally biased region" description="Acidic residues" evidence="6">
    <location>
        <begin position="754"/>
        <end position="766"/>
    </location>
</feature>